<dbReference type="Proteomes" id="UP000051248">
    <property type="component" value="Unassembled WGS sequence"/>
</dbReference>
<dbReference type="RefSeq" id="WP_025025126.1">
    <property type="nucleotide sequence ID" value="NZ_AZDZ01000019.1"/>
</dbReference>
<keyword evidence="2" id="KW-1185">Reference proteome</keyword>
<comment type="caution">
    <text evidence="1">The sequence shown here is derived from an EMBL/GenBank/DDBJ whole genome shotgun (WGS) entry which is preliminary data.</text>
</comment>
<dbReference type="SUPFAM" id="SSF88659">
    <property type="entry name" value="Sigma3 and sigma4 domains of RNA polymerase sigma factors"/>
    <property type="match status" value="1"/>
</dbReference>
<organism evidence="1 2">
    <name type="scientific">Companilactobacillus nodensis DSM 19682 = JCM 14932 = NBRC 107160</name>
    <dbReference type="NCBI Taxonomy" id="1423775"/>
    <lineage>
        <taxon>Bacteria</taxon>
        <taxon>Bacillati</taxon>
        <taxon>Bacillota</taxon>
        <taxon>Bacilli</taxon>
        <taxon>Lactobacillales</taxon>
        <taxon>Lactobacillaceae</taxon>
        <taxon>Companilactobacillus</taxon>
    </lineage>
</organism>
<reference evidence="1 2" key="1">
    <citation type="journal article" date="2015" name="Genome Announc.">
        <title>Expanding the biotechnology potential of lactobacilli through comparative genomics of 213 strains and associated genera.</title>
        <authorList>
            <person name="Sun Z."/>
            <person name="Harris H.M."/>
            <person name="McCann A."/>
            <person name="Guo C."/>
            <person name="Argimon S."/>
            <person name="Zhang W."/>
            <person name="Yang X."/>
            <person name="Jeffery I.B."/>
            <person name="Cooney J.C."/>
            <person name="Kagawa T.F."/>
            <person name="Liu W."/>
            <person name="Song Y."/>
            <person name="Salvetti E."/>
            <person name="Wrobel A."/>
            <person name="Rasinkangas P."/>
            <person name="Parkhill J."/>
            <person name="Rea M.C."/>
            <person name="O'Sullivan O."/>
            <person name="Ritari J."/>
            <person name="Douillard F.P."/>
            <person name="Paul Ross R."/>
            <person name="Yang R."/>
            <person name="Briner A.E."/>
            <person name="Felis G.E."/>
            <person name="de Vos W.M."/>
            <person name="Barrangou R."/>
            <person name="Klaenhammer T.R."/>
            <person name="Caufield P.W."/>
            <person name="Cui Y."/>
            <person name="Zhang H."/>
            <person name="O'Toole P.W."/>
        </authorList>
    </citation>
    <scope>NUCLEOTIDE SEQUENCE [LARGE SCALE GENOMIC DNA]</scope>
    <source>
        <strain evidence="1 2">DSM 19682</strain>
    </source>
</reference>
<dbReference type="PATRIC" id="fig|1423775.4.peg.1386"/>
<accession>A0A0R1KBZ9</accession>
<dbReference type="SUPFAM" id="SSF88946">
    <property type="entry name" value="Sigma2 domain of RNA polymerase sigma factors"/>
    <property type="match status" value="1"/>
</dbReference>
<dbReference type="GO" id="GO:0003700">
    <property type="term" value="F:DNA-binding transcription factor activity"/>
    <property type="evidence" value="ECO:0007669"/>
    <property type="project" value="InterPro"/>
</dbReference>
<dbReference type="GO" id="GO:0006352">
    <property type="term" value="P:DNA-templated transcription initiation"/>
    <property type="evidence" value="ECO:0007669"/>
    <property type="project" value="InterPro"/>
</dbReference>
<protein>
    <submittedName>
        <fullName evidence="1">RNA polymerase sigma factor</fullName>
    </submittedName>
</protein>
<dbReference type="eggNOG" id="COG1595">
    <property type="taxonomic scope" value="Bacteria"/>
</dbReference>
<evidence type="ECO:0000313" key="2">
    <source>
        <dbReference type="Proteomes" id="UP000051248"/>
    </source>
</evidence>
<sequence length="163" mass="19546">MNLVEEGFAHAVDNQRLIHGVLKQVHVYPTRFDYEDYFQEAIIIYALTYEQYMNEHNDASKFKAYIFQKLRWRITDLLRQEMRYSEVHSLDEFDFSTISQKTNKLLENLNLGTLTAIENQIFQEHFIHNESLVILARRYGCSTRNLRYHRNRLLVKLRASVTL</sequence>
<dbReference type="InterPro" id="IPR013324">
    <property type="entry name" value="RNA_pol_sigma_r3/r4-like"/>
</dbReference>
<dbReference type="OrthoDB" id="2248780at2"/>
<dbReference type="InterPro" id="IPR013325">
    <property type="entry name" value="RNA_pol_sigma_r2"/>
</dbReference>
<dbReference type="STRING" id="1423775.FD03_GL001356"/>
<dbReference type="EMBL" id="AZDZ01000019">
    <property type="protein sequence ID" value="KRK78995.1"/>
    <property type="molecule type" value="Genomic_DNA"/>
</dbReference>
<proteinExistence type="predicted"/>
<gene>
    <name evidence="1" type="ORF">FD03_GL001356</name>
</gene>
<name>A0A0R1KBZ9_9LACO</name>
<dbReference type="AlphaFoldDB" id="A0A0R1KBZ9"/>
<evidence type="ECO:0000313" key="1">
    <source>
        <dbReference type="EMBL" id="KRK78995.1"/>
    </source>
</evidence>